<proteinExistence type="predicted"/>
<evidence type="ECO:0000313" key="2">
    <source>
        <dbReference type="Proteomes" id="UP000621307"/>
    </source>
</evidence>
<evidence type="ECO:0000313" key="1">
    <source>
        <dbReference type="EMBL" id="MBD2250802.1"/>
    </source>
</evidence>
<sequence>MPVIAPIAGEENLRAKAISHLLIREAPAYALTASIGFAINKATPSQT</sequence>
<name>A0ABR8B9M2_9NOSO</name>
<gene>
    <name evidence="1" type="ORF">H6G14_05690</name>
</gene>
<keyword evidence="2" id="KW-1185">Reference proteome</keyword>
<reference evidence="1 2" key="1">
    <citation type="journal article" date="2020" name="ISME J.">
        <title>Comparative genomics reveals insights into cyanobacterial evolution and habitat adaptation.</title>
        <authorList>
            <person name="Chen M.Y."/>
            <person name="Teng W.K."/>
            <person name="Zhao L."/>
            <person name="Hu C.X."/>
            <person name="Zhou Y.K."/>
            <person name="Han B.P."/>
            <person name="Song L.R."/>
            <person name="Shu W.S."/>
        </authorList>
    </citation>
    <scope>NUCLEOTIDE SEQUENCE [LARGE SCALE GENOMIC DNA]</scope>
    <source>
        <strain evidence="1 2">FACHB-3921</strain>
    </source>
</reference>
<organism evidence="1 2">
    <name type="scientific">Nostoc parmelioides FACHB-3921</name>
    <dbReference type="NCBI Taxonomy" id="2692909"/>
    <lineage>
        <taxon>Bacteria</taxon>
        <taxon>Bacillati</taxon>
        <taxon>Cyanobacteriota</taxon>
        <taxon>Cyanophyceae</taxon>
        <taxon>Nostocales</taxon>
        <taxon>Nostocaceae</taxon>
        <taxon>Nostoc</taxon>
    </lineage>
</organism>
<protein>
    <submittedName>
        <fullName evidence="1">Uncharacterized protein</fullName>
    </submittedName>
</protein>
<dbReference type="EMBL" id="JACJQL010000005">
    <property type="protein sequence ID" value="MBD2250802.1"/>
    <property type="molecule type" value="Genomic_DNA"/>
</dbReference>
<comment type="caution">
    <text evidence="1">The sequence shown here is derived from an EMBL/GenBank/DDBJ whole genome shotgun (WGS) entry which is preliminary data.</text>
</comment>
<dbReference type="RefSeq" id="WP_190566146.1">
    <property type="nucleotide sequence ID" value="NZ_JACJQL010000005.1"/>
</dbReference>
<dbReference type="Proteomes" id="UP000621307">
    <property type="component" value="Unassembled WGS sequence"/>
</dbReference>
<accession>A0ABR8B9M2</accession>